<comment type="caution">
    <text evidence="1">The sequence shown here is derived from an EMBL/GenBank/DDBJ whole genome shotgun (WGS) entry which is preliminary data.</text>
</comment>
<protein>
    <submittedName>
        <fullName evidence="1">Uncharacterized protein</fullName>
    </submittedName>
</protein>
<reference evidence="1 2" key="1">
    <citation type="journal article" date="2016" name="Nat. Commun.">
        <title>Thousands of microbial genomes shed light on interconnected biogeochemical processes in an aquifer system.</title>
        <authorList>
            <person name="Anantharaman K."/>
            <person name="Brown C.T."/>
            <person name="Hug L.A."/>
            <person name="Sharon I."/>
            <person name="Castelle C.J."/>
            <person name="Probst A.J."/>
            <person name="Thomas B.C."/>
            <person name="Singh A."/>
            <person name="Wilkins M.J."/>
            <person name="Karaoz U."/>
            <person name="Brodie E.L."/>
            <person name="Williams K.H."/>
            <person name="Hubbard S.S."/>
            <person name="Banfield J.F."/>
        </authorList>
    </citation>
    <scope>NUCLEOTIDE SEQUENCE [LARGE SCALE GENOMIC DNA]</scope>
</reference>
<organism evidence="1 2">
    <name type="scientific">Candidatus Gottesmanbacteria bacterium RIFCSPHIGHO2_02_FULL_39_14</name>
    <dbReference type="NCBI Taxonomy" id="1798383"/>
    <lineage>
        <taxon>Bacteria</taxon>
        <taxon>Candidatus Gottesmaniibacteriota</taxon>
    </lineage>
</organism>
<evidence type="ECO:0000313" key="1">
    <source>
        <dbReference type="EMBL" id="OGG16741.1"/>
    </source>
</evidence>
<dbReference type="AlphaFoldDB" id="A0A1F5ZWE6"/>
<dbReference type="STRING" id="1798383.A3D78_01435"/>
<name>A0A1F5ZWE6_9BACT</name>
<proteinExistence type="predicted"/>
<dbReference type="Proteomes" id="UP000176253">
    <property type="component" value="Unassembled WGS sequence"/>
</dbReference>
<evidence type="ECO:0000313" key="2">
    <source>
        <dbReference type="Proteomes" id="UP000176253"/>
    </source>
</evidence>
<gene>
    <name evidence="1" type="ORF">A3D78_01435</name>
</gene>
<accession>A0A1F5ZWE6</accession>
<sequence>MLKKDIHLKYVKPVITEKKISFTLLYGIFDNFPEEAWAACNFPCNAWGGASYCQSCTGFSTAQCATTGECAY</sequence>
<dbReference type="EMBL" id="MFJM01000053">
    <property type="protein sequence ID" value="OGG16741.1"/>
    <property type="molecule type" value="Genomic_DNA"/>
</dbReference>